<name>A0A916QJA0_9GAMM</name>
<accession>A0A916QJA0</accession>
<evidence type="ECO:0000313" key="4">
    <source>
        <dbReference type="Proteomes" id="UP000627715"/>
    </source>
</evidence>
<dbReference type="OrthoDB" id="9784998at2"/>
<keyword evidence="2" id="KW-0732">Signal</keyword>
<reference evidence="3" key="1">
    <citation type="journal article" date="2014" name="Int. J. Syst. Evol. Microbiol.">
        <title>Complete genome sequence of Corynebacterium casei LMG S-19264T (=DSM 44701T), isolated from a smear-ripened cheese.</title>
        <authorList>
            <consortium name="US DOE Joint Genome Institute (JGI-PGF)"/>
            <person name="Walter F."/>
            <person name="Albersmeier A."/>
            <person name="Kalinowski J."/>
            <person name="Ruckert C."/>
        </authorList>
    </citation>
    <scope>NUCLEOTIDE SEQUENCE</scope>
    <source>
        <strain evidence="3">CGMCC 1.15425</strain>
    </source>
</reference>
<evidence type="ECO:0000256" key="2">
    <source>
        <dbReference type="SAM" id="SignalP"/>
    </source>
</evidence>
<feature type="region of interest" description="Disordered" evidence="1">
    <location>
        <begin position="43"/>
        <end position="63"/>
    </location>
</feature>
<dbReference type="Gene3D" id="2.40.50.870">
    <property type="entry name" value="Protein of unknown function (DUF3299)"/>
    <property type="match status" value="1"/>
</dbReference>
<feature type="chain" id="PRO_5036813030" description="Lipoprotein" evidence="2">
    <location>
        <begin position="22"/>
        <end position="180"/>
    </location>
</feature>
<evidence type="ECO:0000313" key="3">
    <source>
        <dbReference type="EMBL" id="GFZ76712.1"/>
    </source>
</evidence>
<gene>
    <name evidence="3" type="ORF">GCM10011403_19600</name>
</gene>
<dbReference type="RefSeq" id="WP_068811830.1">
    <property type="nucleotide sequence ID" value="NZ_BMIY01000008.1"/>
</dbReference>
<dbReference type="AlphaFoldDB" id="A0A916QJA0"/>
<dbReference type="Proteomes" id="UP000627715">
    <property type="component" value="Unassembled WGS sequence"/>
</dbReference>
<dbReference type="Pfam" id="PF11736">
    <property type="entry name" value="DUF3299"/>
    <property type="match status" value="1"/>
</dbReference>
<evidence type="ECO:0000256" key="1">
    <source>
        <dbReference type="SAM" id="MobiDB-lite"/>
    </source>
</evidence>
<proteinExistence type="predicted"/>
<organism evidence="3 4">
    <name type="scientific">Pseudohongiella nitratireducens</name>
    <dbReference type="NCBI Taxonomy" id="1768907"/>
    <lineage>
        <taxon>Bacteria</taxon>
        <taxon>Pseudomonadati</taxon>
        <taxon>Pseudomonadota</taxon>
        <taxon>Gammaproteobacteria</taxon>
        <taxon>Pseudomonadales</taxon>
        <taxon>Pseudohongiellaceae</taxon>
        <taxon>Pseudohongiella</taxon>
    </lineage>
</organism>
<evidence type="ECO:0008006" key="5">
    <source>
        <dbReference type="Google" id="ProtNLM"/>
    </source>
</evidence>
<feature type="signal peptide" evidence="2">
    <location>
        <begin position="1"/>
        <end position="21"/>
    </location>
</feature>
<reference evidence="3" key="2">
    <citation type="submission" date="2020-09" db="EMBL/GenBank/DDBJ databases">
        <authorList>
            <person name="Sun Q."/>
            <person name="Zhou Y."/>
        </authorList>
    </citation>
    <scope>NUCLEOTIDE SEQUENCE</scope>
    <source>
        <strain evidence="3">CGMCC 1.15425</strain>
    </source>
</reference>
<sequence>MFNRLTMMALTWCICTTAVHAADYRDLDWLELLPEQERMTLLNQGPIDHGGETSPQRQPALGGNKSLSQLEVEAAWTSVNVVDELAEQEVRLPGFVVPLEYNDNQDVIEFFLVPFFGACIHVPAPPPNQIIHVSIPEGFELSSIYEPYVVEGKVQISLTERELGISAYSIVPDAVVPYER</sequence>
<comment type="caution">
    <text evidence="3">The sequence shown here is derived from an EMBL/GenBank/DDBJ whole genome shotgun (WGS) entry which is preliminary data.</text>
</comment>
<dbReference type="EMBL" id="BMIY01000008">
    <property type="protein sequence ID" value="GFZ76712.1"/>
    <property type="molecule type" value="Genomic_DNA"/>
</dbReference>
<protein>
    <recommendedName>
        <fullName evidence="5">Lipoprotein</fullName>
    </recommendedName>
</protein>
<keyword evidence="4" id="KW-1185">Reference proteome</keyword>
<dbReference type="InterPro" id="IPR021727">
    <property type="entry name" value="DUF3299"/>
</dbReference>